<reference evidence="3 4" key="1">
    <citation type="journal article" date="2019" name="Int. J. Syst. Evol. Microbiol.">
        <title>The Global Catalogue of Microorganisms (GCM) 10K type strain sequencing project: providing services to taxonomists for standard genome sequencing and annotation.</title>
        <authorList>
            <consortium name="The Broad Institute Genomics Platform"/>
            <consortium name="The Broad Institute Genome Sequencing Center for Infectious Disease"/>
            <person name="Wu L."/>
            <person name="Ma J."/>
        </authorList>
    </citation>
    <scope>NUCLEOTIDE SEQUENCE [LARGE SCALE GENOMIC DNA]</scope>
    <source>
        <strain evidence="3 4">JCM 9088</strain>
    </source>
</reference>
<protein>
    <submittedName>
        <fullName evidence="3">Uncharacterized protein</fullName>
    </submittedName>
</protein>
<proteinExistence type="predicted"/>
<comment type="caution">
    <text evidence="3">The sequence shown here is derived from an EMBL/GenBank/DDBJ whole genome shotgun (WGS) entry which is preliminary data.</text>
</comment>
<keyword evidence="4" id="KW-1185">Reference proteome</keyword>
<evidence type="ECO:0000256" key="1">
    <source>
        <dbReference type="SAM" id="MobiDB-lite"/>
    </source>
</evidence>
<feature type="region of interest" description="Disordered" evidence="1">
    <location>
        <begin position="38"/>
        <end position="67"/>
    </location>
</feature>
<feature type="signal peptide" evidence="2">
    <location>
        <begin position="1"/>
        <end position="25"/>
    </location>
</feature>
<sequence length="100" mass="10453">MPSLRRPALALNLAPLLASSLTVTAAPTQAWATDALLSQGKPATASSKEGDELSAAHSSDASRPFGPGAVFRRFLAVFSRKHPQFKNSSQPGPTCAITLH</sequence>
<accession>A0ABN3XMV5</accession>
<gene>
    <name evidence="3" type="ORF">GCM10010446_64880</name>
</gene>
<keyword evidence="2" id="KW-0732">Signal</keyword>
<dbReference type="Proteomes" id="UP001500403">
    <property type="component" value="Unassembled WGS sequence"/>
</dbReference>
<evidence type="ECO:0000313" key="3">
    <source>
        <dbReference type="EMBL" id="GAA2971113.1"/>
    </source>
</evidence>
<feature type="chain" id="PRO_5047434266" evidence="2">
    <location>
        <begin position="26"/>
        <end position="100"/>
    </location>
</feature>
<dbReference type="EMBL" id="BAAAUD010000101">
    <property type="protein sequence ID" value="GAA2971113.1"/>
    <property type="molecule type" value="Genomic_DNA"/>
</dbReference>
<name>A0ABN3XMV5_9ACTN</name>
<evidence type="ECO:0000256" key="2">
    <source>
        <dbReference type="SAM" id="SignalP"/>
    </source>
</evidence>
<organism evidence="3 4">
    <name type="scientific">Streptomyces enissocaesilis</name>
    <dbReference type="NCBI Taxonomy" id="332589"/>
    <lineage>
        <taxon>Bacteria</taxon>
        <taxon>Bacillati</taxon>
        <taxon>Actinomycetota</taxon>
        <taxon>Actinomycetes</taxon>
        <taxon>Kitasatosporales</taxon>
        <taxon>Streptomycetaceae</taxon>
        <taxon>Streptomyces</taxon>
        <taxon>Streptomyces rochei group</taxon>
    </lineage>
</organism>
<evidence type="ECO:0000313" key="4">
    <source>
        <dbReference type="Proteomes" id="UP001500403"/>
    </source>
</evidence>